<dbReference type="Proteomes" id="UP000054516">
    <property type="component" value="Unassembled WGS sequence"/>
</dbReference>
<keyword evidence="2" id="KW-1185">Reference proteome</keyword>
<sequence length="233" mass="26788">MATPGLMFVVSRVRDAQKTPDELYNRFYNEEHLAAVLAGGHVKLGLRYKNVVDTDTTIPYLALYPIDDASTIGSPESRKHMEETKKSKILECDDIFDLIHFELRPYEKIQTYEGYGHGNDDGQRRGRTMIYFGMEPGEGQNDDVDSWYRKQHLDMLAMCKGFIRCTRYKRKDGACPRFLALAEYDCDAADLPIEQMKQVRATEWSTKILNDAKVYERGVFSLIQAQGDTHLKL</sequence>
<dbReference type="EMBL" id="DF977449">
    <property type="protein sequence ID" value="GAW25297.1"/>
    <property type="molecule type" value="Genomic_DNA"/>
</dbReference>
<dbReference type="OrthoDB" id="2851338at2759"/>
<dbReference type="OMA" id="ESEWGHV"/>
<proteinExistence type="predicted"/>
<reference evidence="1" key="1">
    <citation type="submission" date="2016-03" db="EMBL/GenBank/DDBJ databases">
        <title>Draft genome sequence of Rosellinia necatrix.</title>
        <authorList>
            <person name="Kanematsu S."/>
        </authorList>
    </citation>
    <scope>NUCLEOTIDE SEQUENCE [LARGE SCALE GENOMIC DNA]</scope>
    <source>
        <strain evidence="1">W97</strain>
    </source>
</reference>
<organism evidence="1">
    <name type="scientific">Rosellinia necatrix</name>
    <name type="common">White root-rot fungus</name>
    <dbReference type="NCBI Taxonomy" id="77044"/>
    <lineage>
        <taxon>Eukaryota</taxon>
        <taxon>Fungi</taxon>
        <taxon>Dikarya</taxon>
        <taxon>Ascomycota</taxon>
        <taxon>Pezizomycotina</taxon>
        <taxon>Sordariomycetes</taxon>
        <taxon>Xylariomycetidae</taxon>
        <taxon>Xylariales</taxon>
        <taxon>Xylariaceae</taxon>
        <taxon>Rosellinia</taxon>
    </lineage>
</organism>
<name>A0A1S8A5C9_ROSNE</name>
<dbReference type="AlphaFoldDB" id="A0A1S8A5C9"/>
<evidence type="ECO:0000313" key="1">
    <source>
        <dbReference type="EMBL" id="GAW25297.1"/>
    </source>
</evidence>
<accession>A0A1S8A5C9</accession>
<gene>
    <name evidence="1" type="ORF">SAMD00023353_0402010</name>
</gene>
<evidence type="ECO:0000313" key="2">
    <source>
        <dbReference type="Proteomes" id="UP000054516"/>
    </source>
</evidence>
<protein>
    <submittedName>
        <fullName evidence="1">Putative alpha beta</fullName>
    </submittedName>
</protein>